<evidence type="ECO:0000313" key="2">
    <source>
        <dbReference type="EMBL" id="NRT56299.1"/>
    </source>
</evidence>
<keyword evidence="1" id="KW-0472">Membrane</keyword>
<keyword evidence="3" id="KW-1185">Reference proteome</keyword>
<organism evidence="2 3">
    <name type="scientific">Sphaerotilus uruguayifluvii</name>
    <dbReference type="NCBI Taxonomy" id="2735897"/>
    <lineage>
        <taxon>Bacteria</taxon>
        <taxon>Pseudomonadati</taxon>
        <taxon>Pseudomonadota</taxon>
        <taxon>Betaproteobacteria</taxon>
        <taxon>Burkholderiales</taxon>
        <taxon>Sphaerotilaceae</taxon>
        <taxon>Sphaerotilus</taxon>
    </lineage>
</organism>
<dbReference type="Pfam" id="PF10990">
    <property type="entry name" value="DUF2809"/>
    <property type="match status" value="1"/>
</dbReference>
<name>A0ABX2G1Y8_9BURK</name>
<proteinExistence type="predicted"/>
<dbReference type="RefSeq" id="WP_173805262.1">
    <property type="nucleotide sequence ID" value="NZ_JABSNM010000007.1"/>
</dbReference>
<keyword evidence="1" id="KW-1133">Transmembrane helix</keyword>
<feature type="transmembrane region" description="Helical" evidence="1">
    <location>
        <begin position="43"/>
        <end position="61"/>
    </location>
</feature>
<accession>A0ABX2G1Y8</accession>
<evidence type="ECO:0000313" key="3">
    <source>
        <dbReference type="Proteomes" id="UP001516061"/>
    </source>
</evidence>
<gene>
    <name evidence="2" type="ORF">HNQ01_002035</name>
</gene>
<evidence type="ECO:0000256" key="1">
    <source>
        <dbReference type="SAM" id="Phobius"/>
    </source>
</evidence>
<dbReference type="InterPro" id="IPR021257">
    <property type="entry name" value="DUF2809"/>
</dbReference>
<dbReference type="Proteomes" id="UP001516061">
    <property type="component" value="Unassembled WGS sequence"/>
</dbReference>
<protein>
    <recommendedName>
        <fullName evidence="4">DUF2809 domain-containing protein</fullName>
    </recommendedName>
</protein>
<keyword evidence="1" id="KW-0812">Transmembrane</keyword>
<reference evidence="2 3" key="1">
    <citation type="submission" date="2020-05" db="EMBL/GenBank/DDBJ databases">
        <title>Genomic Encyclopedia of Type Strains, Phase IV (KMG-V): Genome sequencing to study the core and pangenomes of soil and plant-associated prokaryotes.</title>
        <authorList>
            <person name="Whitman W."/>
        </authorList>
    </citation>
    <scope>NUCLEOTIDE SEQUENCE [LARGE SCALE GENOMIC DNA]</scope>
    <source>
        <strain evidence="2 3">C29</strain>
    </source>
</reference>
<feature type="transmembrane region" description="Helical" evidence="1">
    <location>
        <begin position="104"/>
        <end position="127"/>
    </location>
</feature>
<sequence length="141" mass="15185">MDTTSFRPRWLSGLLVLATIALGLASRRWPGLFPAVLEKYPGDALWAQMVYWLAAIVLPGASVRRLAAAALAVAWGVEFSQLWHPPWLDAIRATTPGHLVLGSAFGVADLLAYAIGIALVAGLDALVHAARRRWRGLHSAP</sequence>
<dbReference type="EMBL" id="JABSNM010000007">
    <property type="protein sequence ID" value="NRT56299.1"/>
    <property type="molecule type" value="Genomic_DNA"/>
</dbReference>
<evidence type="ECO:0008006" key="4">
    <source>
        <dbReference type="Google" id="ProtNLM"/>
    </source>
</evidence>
<comment type="caution">
    <text evidence="2">The sequence shown here is derived from an EMBL/GenBank/DDBJ whole genome shotgun (WGS) entry which is preliminary data.</text>
</comment>